<dbReference type="AlphaFoldDB" id="E3RR94"/>
<evidence type="ECO:0000313" key="2">
    <source>
        <dbReference type="EMBL" id="EFQ91755.1"/>
    </source>
</evidence>
<dbReference type="STRING" id="861557.E3RR94"/>
<evidence type="ECO:0000313" key="3">
    <source>
        <dbReference type="Proteomes" id="UP000001067"/>
    </source>
</evidence>
<dbReference type="Proteomes" id="UP000001067">
    <property type="component" value="Unassembled WGS sequence"/>
</dbReference>
<name>E3RR94_PYRTT</name>
<dbReference type="eggNOG" id="KOG0017">
    <property type="taxonomic scope" value="Eukaryota"/>
</dbReference>
<dbReference type="HOGENOM" id="CLU_001650_17_1_1"/>
<dbReference type="KEGG" id="pte:PTT_11311"/>
<feature type="domain" description="Reverse transcriptase Ty1/copia-type" evidence="1">
    <location>
        <begin position="31"/>
        <end position="143"/>
    </location>
</feature>
<dbReference type="Pfam" id="PF07727">
    <property type="entry name" value="RVT_2"/>
    <property type="match status" value="1"/>
</dbReference>
<organism evidence="3">
    <name type="scientific">Pyrenophora teres f. teres (strain 0-1)</name>
    <name type="common">Barley net blotch fungus</name>
    <name type="synonym">Drechslera teres f. teres</name>
    <dbReference type="NCBI Taxonomy" id="861557"/>
    <lineage>
        <taxon>Eukaryota</taxon>
        <taxon>Fungi</taxon>
        <taxon>Dikarya</taxon>
        <taxon>Ascomycota</taxon>
        <taxon>Pezizomycotina</taxon>
        <taxon>Dothideomycetes</taxon>
        <taxon>Pleosporomycetidae</taxon>
        <taxon>Pleosporales</taxon>
        <taxon>Pleosporineae</taxon>
        <taxon>Pleosporaceae</taxon>
        <taxon>Pyrenophora</taxon>
    </lineage>
</organism>
<reference evidence="2 3" key="1">
    <citation type="journal article" date="2010" name="Genome Biol.">
        <title>A first genome assembly of the barley fungal pathogen Pyrenophora teres f. teres.</title>
        <authorList>
            <person name="Ellwood S.R."/>
            <person name="Liu Z."/>
            <person name="Syme R.A."/>
            <person name="Lai Z."/>
            <person name="Hane J.K."/>
            <person name="Keiper F."/>
            <person name="Moffat C.S."/>
            <person name="Oliver R.P."/>
            <person name="Friesen T.L."/>
        </authorList>
    </citation>
    <scope>NUCLEOTIDE SEQUENCE [LARGE SCALE GENOMIC DNA]</scope>
    <source>
        <strain evidence="2 3">0-1</strain>
    </source>
</reference>
<evidence type="ECO:0000259" key="1">
    <source>
        <dbReference type="Pfam" id="PF07727"/>
    </source>
</evidence>
<dbReference type="EMBL" id="GL534618">
    <property type="protein sequence ID" value="EFQ91755.1"/>
    <property type="molecule type" value="Genomic_DNA"/>
</dbReference>
<dbReference type="OrthoDB" id="4731637at2759"/>
<accession>E3RR94</accession>
<sequence>MFKEAEQTHLVSHHQMNSWSEIPIKKTKQSGQQILDCMWVYTYKFDKHHRLLKCKARLVVRGDQQRNITAQDTYTATLASRSFRILTAIAAKHDLELKQYDVTNAFVHATIDREVFIRMPRGYQKPGTVLRLNKALYRLRISPLL</sequence>
<keyword evidence="3" id="KW-1185">Reference proteome</keyword>
<protein>
    <recommendedName>
        <fullName evidence="1">Reverse transcriptase Ty1/copia-type domain-containing protein</fullName>
    </recommendedName>
</protein>
<gene>
    <name evidence="2" type="ORF">PTT_11311</name>
</gene>
<dbReference type="InterPro" id="IPR013103">
    <property type="entry name" value="RVT_2"/>
</dbReference>
<proteinExistence type="predicted"/>